<dbReference type="NCBIfam" id="TIGR01983">
    <property type="entry name" value="UbiG"/>
    <property type="match status" value="1"/>
</dbReference>
<comment type="catalytic activity">
    <reaction evidence="5">
        <text>a 3,4-dihydroxy-5-(all-trans-polyprenyl)benzoate + S-adenosyl-L-methionine = a 4-hydroxy-3-methoxy-5-(all-trans-polyprenyl)benzoate + S-adenosyl-L-homocysteine + H(+)</text>
        <dbReference type="Rhea" id="RHEA:44452"/>
        <dbReference type="Rhea" id="RHEA-COMP:10930"/>
        <dbReference type="Rhea" id="RHEA-COMP:10931"/>
        <dbReference type="ChEBI" id="CHEBI:15378"/>
        <dbReference type="ChEBI" id="CHEBI:57856"/>
        <dbReference type="ChEBI" id="CHEBI:59789"/>
        <dbReference type="ChEBI" id="CHEBI:64694"/>
        <dbReference type="ChEBI" id="CHEBI:84443"/>
        <dbReference type="EC" id="2.1.1.114"/>
    </reaction>
</comment>
<evidence type="ECO:0000256" key="1">
    <source>
        <dbReference type="ARBA" id="ARBA00022603"/>
    </source>
</evidence>
<dbReference type="CDD" id="cd02440">
    <property type="entry name" value="AdoMet_MTases"/>
    <property type="match status" value="1"/>
</dbReference>
<keyword evidence="1 5" id="KW-0489">Methyltransferase</keyword>
<dbReference type="GO" id="GO:0010420">
    <property type="term" value="F:polyprenyldihydroxybenzoate methyltransferase activity"/>
    <property type="evidence" value="ECO:0007669"/>
    <property type="project" value="UniProtKB-UniRule"/>
</dbReference>
<dbReference type="EC" id="2.1.1.114" evidence="5"/>
<keyword evidence="5" id="KW-0472">Membrane</keyword>
<comment type="function">
    <text evidence="5">O-methyltransferase required for two non-consecutive steps during ubiquinone biosynthesis. Catalyzes the 2 O-methylation of 3,4-dihydroxy-5-(all-trans-polyprenyl)benzoic acid into 4-hydroxy-3-methoxy-5-(all-trans-polyprenyl)benzoic acid. Also catalyzes the last step of ubiquinone biosynthesis by mediating methylation of 3-demethylubiquinone into ubiquinone. Also able to mediate the methylation of 3-demethylubiquinol into ubiquinol.</text>
</comment>
<dbReference type="EC" id="2.1.1.-" evidence="5"/>
<keyword evidence="5" id="KW-0496">Mitochondrion</keyword>
<comment type="subcellular location">
    <subcellularLocation>
        <location evidence="5">Mitochondrion inner membrane</location>
        <topology evidence="5">Peripheral membrane protein</topology>
        <orientation evidence="5">Matrix side</orientation>
    </subcellularLocation>
</comment>
<name>A0AA39GAV7_SARSR</name>
<comment type="similarity">
    <text evidence="5">Belongs to the class I-like SAM-binding methyltransferase superfamily. UbiG/COQ3 family.</text>
</comment>
<gene>
    <name evidence="5" type="primary">COQ3</name>
    <name evidence="7" type="ORF">NLU13_9863</name>
</gene>
<dbReference type="Pfam" id="PF13489">
    <property type="entry name" value="Methyltransf_23"/>
    <property type="match status" value="1"/>
</dbReference>
<dbReference type="SUPFAM" id="SSF53335">
    <property type="entry name" value="S-adenosyl-L-methionine-dependent methyltransferases"/>
    <property type="match status" value="1"/>
</dbReference>
<comment type="caution">
    <text evidence="7">The sequence shown here is derived from an EMBL/GenBank/DDBJ whole genome shotgun (WGS) entry which is preliminary data.</text>
</comment>
<feature type="binding site" evidence="5">
    <location>
        <position position="174"/>
    </location>
    <ligand>
        <name>Mg(2+)</name>
        <dbReference type="ChEBI" id="CHEBI:18420"/>
    </ligand>
</feature>
<comment type="pathway">
    <text evidence="5">Cofactor biosynthesis; ubiquinone biosynthesis.</text>
</comment>
<keyword evidence="5" id="KW-0999">Mitochondrion inner membrane</keyword>
<keyword evidence="2 5" id="KW-0808">Transferase</keyword>
<keyword evidence="8" id="KW-1185">Reference proteome</keyword>
<evidence type="ECO:0000256" key="2">
    <source>
        <dbReference type="ARBA" id="ARBA00022679"/>
    </source>
</evidence>
<feature type="binding site" evidence="5">
    <location>
        <position position="124"/>
    </location>
    <ligand>
        <name>S-adenosyl-L-methionine</name>
        <dbReference type="ChEBI" id="CHEBI:59789"/>
    </ligand>
</feature>
<evidence type="ECO:0000313" key="7">
    <source>
        <dbReference type="EMBL" id="KAK0382767.1"/>
    </source>
</evidence>
<feature type="binding site" evidence="5">
    <location>
        <position position="177"/>
    </location>
    <ligand>
        <name>Mg(2+)</name>
        <dbReference type="ChEBI" id="CHEBI:18420"/>
    </ligand>
</feature>
<sequence length="287" mass="31884">MAAPVRPSSAALRSLLFASRTSHSRTAHRASHSRPHSTSSSVNPDEVSHFNALAADWWNPHGSSRLLHLMNPLRHDFIASCRRSTSTAYDANQKLSYLDIGCGGGIFAESAARLPSTAKVLAIDPTPSVLAIAKAHAKKDPCLSSRLEYRLSAIEDLPLPPTPSDGYDIVSLFEVIEHIDNPNAFLDKVRPLVKPGGWLVMSTMARTWTSWFTTNFMAEDVLGIVPKGTHDWNKYLNEEELRRYFVDKPGWVSPRVLGVMYVPGVGWKEVQGGERLGNYFFGIRRED</sequence>
<dbReference type="EMBL" id="JAPDFR010000010">
    <property type="protein sequence ID" value="KAK0382767.1"/>
    <property type="molecule type" value="Genomic_DNA"/>
</dbReference>
<dbReference type="InterPro" id="IPR010233">
    <property type="entry name" value="UbiG_MeTrfase"/>
</dbReference>
<comment type="catalytic activity">
    <reaction evidence="5">
        <text>a 3-demethylubiquinol + S-adenosyl-L-methionine = a ubiquinol + S-adenosyl-L-homocysteine + H(+)</text>
        <dbReference type="Rhea" id="RHEA:44380"/>
        <dbReference type="Rhea" id="RHEA-COMP:9566"/>
        <dbReference type="Rhea" id="RHEA-COMP:10914"/>
        <dbReference type="ChEBI" id="CHEBI:15378"/>
        <dbReference type="ChEBI" id="CHEBI:17976"/>
        <dbReference type="ChEBI" id="CHEBI:57856"/>
        <dbReference type="ChEBI" id="CHEBI:59789"/>
        <dbReference type="ChEBI" id="CHEBI:84422"/>
        <dbReference type="EC" id="2.1.1.64"/>
    </reaction>
</comment>
<dbReference type="EC" id="2.1.1.64" evidence="5"/>
<dbReference type="GO" id="GO:0031314">
    <property type="term" value="C:extrinsic component of mitochondrial inner membrane"/>
    <property type="evidence" value="ECO:0007669"/>
    <property type="project" value="UniProtKB-UniRule"/>
</dbReference>
<dbReference type="Gene3D" id="3.40.50.150">
    <property type="entry name" value="Vaccinia Virus protein VP39"/>
    <property type="match status" value="1"/>
</dbReference>
<feature type="binding site" evidence="5">
    <location>
        <position position="173"/>
    </location>
    <ligand>
        <name>S-adenosyl-L-methionine</name>
        <dbReference type="ChEBI" id="CHEBI:59789"/>
    </ligand>
</feature>
<keyword evidence="5" id="KW-0479">Metal-binding</keyword>
<feature type="binding site" evidence="5">
    <location>
        <position position="178"/>
    </location>
    <ligand>
        <name>Mg(2+)</name>
        <dbReference type="ChEBI" id="CHEBI:18420"/>
    </ligand>
</feature>
<keyword evidence="3 5" id="KW-0831">Ubiquinone biosynthesis</keyword>
<evidence type="ECO:0000256" key="3">
    <source>
        <dbReference type="ARBA" id="ARBA00022688"/>
    </source>
</evidence>
<accession>A0AA39GAV7</accession>
<dbReference type="GO" id="GO:0061542">
    <property type="term" value="F:3-demethylubiquinol 3-O-methyltransferase activity"/>
    <property type="evidence" value="ECO:0007669"/>
    <property type="project" value="UniProtKB-UniRule"/>
</dbReference>
<reference evidence="7" key="1">
    <citation type="submission" date="2022-10" db="EMBL/GenBank/DDBJ databases">
        <title>Determination and structural analysis of whole genome sequence of Sarocladium strictum F4-1.</title>
        <authorList>
            <person name="Hu L."/>
            <person name="Jiang Y."/>
        </authorList>
    </citation>
    <scope>NUCLEOTIDE SEQUENCE</scope>
    <source>
        <strain evidence="7">F4-1</strain>
    </source>
</reference>
<dbReference type="GO" id="GO:0046872">
    <property type="term" value="F:metal ion binding"/>
    <property type="evidence" value="ECO:0007669"/>
    <property type="project" value="UniProtKB-KW"/>
</dbReference>
<comment type="catalytic activity">
    <reaction evidence="5">
        <text>a 3-demethylubiquinone + S-adenosyl-L-methionine = a ubiquinone + S-adenosyl-L-homocysteine</text>
        <dbReference type="Rhea" id="RHEA:81215"/>
        <dbReference type="Rhea" id="RHEA-COMP:9565"/>
        <dbReference type="Rhea" id="RHEA-COMP:19654"/>
        <dbReference type="ChEBI" id="CHEBI:16389"/>
        <dbReference type="ChEBI" id="CHEBI:57856"/>
        <dbReference type="ChEBI" id="CHEBI:59789"/>
        <dbReference type="ChEBI" id="CHEBI:231825"/>
    </reaction>
</comment>
<evidence type="ECO:0000256" key="4">
    <source>
        <dbReference type="ARBA" id="ARBA00022691"/>
    </source>
</evidence>
<dbReference type="HAMAP" id="MF_00472">
    <property type="entry name" value="UbiG"/>
    <property type="match status" value="1"/>
</dbReference>
<evidence type="ECO:0000256" key="6">
    <source>
        <dbReference type="SAM" id="MobiDB-lite"/>
    </source>
</evidence>
<keyword evidence="4 5" id="KW-0949">S-adenosyl-L-methionine</keyword>
<evidence type="ECO:0000256" key="5">
    <source>
        <dbReference type="HAMAP-Rule" id="MF_03190"/>
    </source>
</evidence>
<dbReference type="GO" id="GO:0032259">
    <property type="term" value="P:methylation"/>
    <property type="evidence" value="ECO:0007669"/>
    <property type="project" value="UniProtKB-KW"/>
</dbReference>
<dbReference type="InterPro" id="IPR029063">
    <property type="entry name" value="SAM-dependent_MTases_sf"/>
</dbReference>
<comment type="subunit">
    <text evidence="5">Component of a multi-subunit COQ enzyme complex, composed of at least COQ3, COQ4, COQ5, COQ6, COQ7 and COQ9.</text>
</comment>
<feature type="compositionally biased region" description="Basic residues" evidence="6">
    <location>
        <begin position="23"/>
        <end position="35"/>
    </location>
</feature>
<dbReference type="PANTHER" id="PTHR43464">
    <property type="entry name" value="METHYLTRANSFERASE"/>
    <property type="match status" value="1"/>
</dbReference>
<feature type="binding site" evidence="5">
    <location>
        <position position="74"/>
    </location>
    <ligand>
        <name>S-adenosyl-L-methionine</name>
        <dbReference type="ChEBI" id="CHEBI:59789"/>
    </ligand>
</feature>
<proteinExistence type="inferred from homology"/>
<keyword evidence="5" id="KW-0460">Magnesium</keyword>
<evidence type="ECO:0000313" key="8">
    <source>
        <dbReference type="Proteomes" id="UP001175261"/>
    </source>
</evidence>
<comment type="cofactor">
    <cofactor evidence="5">
        <name>Mg(2+)</name>
        <dbReference type="ChEBI" id="CHEBI:18420"/>
    </cofactor>
</comment>
<feature type="region of interest" description="Disordered" evidence="6">
    <location>
        <begin position="23"/>
        <end position="44"/>
    </location>
</feature>
<dbReference type="AlphaFoldDB" id="A0AA39GAV7"/>
<dbReference type="PANTHER" id="PTHR43464:SF19">
    <property type="entry name" value="UBIQUINONE BIOSYNTHESIS O-METHYLTRANSFERASE, MITOCHONDRIAL"/>
    <property type="match status" value="1"/>
</dbReference>
<dbReference type="Proteomes" id="UP001175261">
    <property type="component" value="Unassembled WGS sequence"/>
</dbReference>
<feature type="binding site" evidence="5">
    <location>
        <position position="101"/>
    </location>
    <ligand>
        <name>S-adenosyl-L-methionine</name>
        <dbReference type="ChEBI" id="CHEBI:59789"/>
    </ligand>
</feature>
<organism evidence="7 8">
    <name type="scientific">Sarocladium strictum</name>
    <name type="common">Black bundle disease fungus</name>
    <name type="synonym">Acremonium strictum</name>
    <dbReference type="NCBI Taxonomy" id="5046"/>
    <lineage>
        <taxon>Eukaryota</taxon>
        <taxon>Fungi</taxon>
        <taxon>Dikarya</taxon>
        <taxon>Ascomycota</taxon>
        <taxon>Pezizomycotina</taxon>
        <taxon>Sordariomycetes</taxon>
        <taxon>Hypocreomycetidae</taxon>
        <taxon>Hypocreales</taxon>
        <taxon>Sarocladiaceae</taxon>
        <taxon>Sarocladium</taxon>
    </lineage>
</organism>
<protein>
    <recommendedName>
        <fullName evidence="5">Ubiquinone biosynthesis O-methyltransferase, mitochondrial</fullName>
    </recommendedName>
    <alternativeName>
        <fullName evidence="5">3-demethylubiquinol 3-O-methyltransferase</fullName>
        <ecNumber evidence="5">2.1.1.64</ecNumber>
    </alternativeName>
    <alternativeName>
        <fullName evidence="5">3-demethylubiquinone 3-O-methyltransferase</fullName>
        <ecNumber evidence="5">2.1.1.-</ecNumber>
    </alternativeName>
    <alternativeName>
        <fullName evidence="5">Polyprenyldihydroxybenzoate methyltransferase</fullName>
        <ecNumber evidence="5">2.1.1.114</ecNumber>
    </alternativeName>
</protein>